<dbReference type="RefSeq" id="WP_344247770.1">
    <property type="nucleotide sequence ID" value="NZ_BAAAPM010000003.1"/>
</dbReference>
<name>A0ABN2JCP7_9MICO</name>
<sequence>MSDDTSAVPLSQRTIGTARRLWGLVYLRAVAYLAGGVVLFLNPDEGLVWLRWLIGLVILVQGILLIVEGRPTKGEPSAESAGDEVSWRFVVGIVSVAAALVVVMWPSMSAQVLYLVVGIWACAAGVSGIIGGLRGRALRALAWDWQLANAVLWLVLGVLIFARPTDDTVTIALLLALYLVLAGAVILVGGFASTTRVRDERKGRAAPVAGAAPSGRPETPPSGRADTPPSSRAETPPSSPPDGPVHTDPAGEPGTGPAGTGAAGPRHDDETRHG</sequence>
<evidence type="ECO:0000313" key="4">
    <source>
        <dbReference type="Proteomes" id="UP001501138"/>
    </source>
</evidence>
<dbReference type="PANTHER" id="PTHR34989:SF1">
    <property type="entry name" value="PROTEIN HDED"/>
    <property type="match status" value="1"/>
</dbReference>
<feature type="transmembrane region" description="Helical" evidence="2">
    <location>
        <begin position="87"/>
        <end position="106"/>
    </location>
</feature>
<dbReference type="Proteomes" id="UP001501138">
    <property type="component" value="Unassembled WGS sequence"/>
</dbReference>
<feature type="transmembrane region" description="Helical" evidence="2">
    <location>
        <begin position="21"/>
        <end position="41"/>
    </location>
</feature>
<feature type="transmembrane region" description="Helical" evidence="2">
    <location>
        <begin position="112"/>
        <end position="133"/>
    </location>
</feature>
<dbReference type="InterPro" id="IPR005325">
    <property type="entry name" value="DUF308_memb"/>
</dbReference>
<proteinExistence type="predicted"/>
<keyword evidence="2" id="KW-0472">Membrane</keyword>
<organism evidence="3 4">
    <name type="scientific">Isoptericola hypogeus</name>
    <dbReference type="NCBI Taxonomy" id="300179"/>
    <lineage>
        <taxon>Bacteria</taxon>
        <taxon>Bacillati</taxon>
        <taxon>Actinomycetota</taxon>
        <taxon>Actinomycetes</taxon>
        <taxon>Micrococcales</taxon>
        <taxon>Promicromonosporaceae</taxon>
        <taxon>Isoptericola</taxon>
    </lineage>
</organism>
<feature type="region of interest" description="Disordered" evidence="1">
    <location>
        <begin position="199"/>
        <end position="274"/>
    </location>
</feature>
<feature type="transmembrane region" description="Helical" evidence="2">
    <location>
        <begin position="47"/>
        <end position="67"/>
    </location>
</feature>
<dbReference type="Pfam" id="PF03729">
    <property type="entry name" value="DUF308"/>
    <property type="match status" value="2"/>
</dbReference>
<feature type="compositionally biased region" description="Gly residues" evidence="1">
    <location>
        <begin position="253"/>
        <end position="262"/>
    </location>
</feature>
<dbReference type="PANTHER" id="PTHR34989">
    <property type="entry name" value="PROTEIN HDED"/>
    <property type="match status" value="1"/>
</dbReference>
<protein>
    <recommendedName>
        <fullName evidence="5">Acid-resistance membrane protein</fullName>
    </recommendedName>
</protein>
<comment type="caution">
    <text evidence="3">The sequence shown here is derived from an EMBL/GenBank/DDBJ whole genome shotgun (WGS) entry which is preliminary data.</text>
</comment>
<evidence type="ECO:0000256" key="2">
    <source>
        <dbReference type="SAM" id="Phobius"/>
    </source>
</evidence>
<feature type="compositionally biased region" description="Basic and acidic residues" evidence="1">
    <location>
        <begin position="265"/>
        <end position="274"/>
    </location>
</feature>
<evidence type="ECO:0008006" key="5">
    <source>
        <dbReference type="Google" id="ProtNLM"/>
    </source>
</evidence>
<feature type="transmembrane region" description="Helical" evidence="2">
    <location>
        <begin position="168"/>
        <end position="192"/>
    </location>
</feature>
<reference evidence="3 4" key="1">
    <citation type="journal article" date="2019" name="Int. J. Syst. Evol. Microbiol.">
        <title>The Global Catalogue of Microorganisms (GCM) 10K type strain sequencing project: providing services to taxonomists for standard genome sequencing and annotation.</title>
        <authorList>
            <consortium name="The Broad Institute Genomics Platform"/>
            <consortium name="The Broad Institute Genome Sequencing Center for Infectious Disease"/>
            <person name="Wu L."/>
            <person name="Ma J."/>
        </authorList>
    </citation>
    <scope>NUCLEOTIDE SEQUENCE [LARGE SCALE GENOMIC DNA]</scope>
    <source>
        <strain evidence="3 4">JCM 15589</strain>
    </source>
</reference>
<keyword evidence="4" id="KW-1185">Reference proteome</keyword>
<feature type="transmembrane region" description="Helical" evidence="2">
    <location>
        <begin position="145"/>
        <end position="162"/>
    </location>
</feature>
<keyword evidence="2" id="KW-0812">Transmembrane</keyword>
<evidence type="ECO:0000256" key="1">
    <source>
        <dbReference type="SAM" id="MobiDB-lite"/>
    </source>
</evidence>
<keyword evidence="2" id="KW-1133">Transmembrane helix</keyword>
<evidence type="ECO:0000313" key="3">
    <source>
        <dbReference type="EMBL" id="GAA1722646.1"/>
    </source>
</evidence>
<dbReference type="EMBL" id="BAAAPM010000003">
    <property type="protein sequence ID" value="GAA1722646.1"/>
    <property type="molecule type" value="Genomic_DNA"/>
</dbReference>
<gene>
    <name evidence="3" type="ORF">GCM10009809_18060</name>
</gene>
<accession>A0ABN2JCP7</accession>
<dbReference type="InterPro" id="IPR052712">
    <property type="entry name" value="Acid_resist_chaperone_HdeD"/>
</dbReference>